<dbReference type="InterPro" id="IPR041854">
    <property type="entry name" value="BFD-like_2Fe2S-bd_dom_sf"/>
</dbReference>
<name>A0A2H1JU14_9MICO</name>
<protein>
    <submittedName>
        <fullName evidence="2">BFD-like [2Fe-2S] binding domain-containing protein</fullName>
    </submittedName>
</protein>
<dbReference type="Proteomes" id="UP000234333">
    <property type="component" value="Unassembled WGS sequence"/>
</dbReference>
<gene>
    <name evidence="2" type="ORF">BC102111_02570</name>
</gene>
<sequence>MDSAVIVCRCEDVTFGEITECVDEDGIVDLAEAKRRLRLGMGMCQGRTCGLLLKRSLGTAAKGSLDRSFVVRPILLADMAAAQNSDETSAGDGGSGRNRV</sequence>
<organism evidence="2 3">
    <name type="scientific">Brevibacterium casei CIP 102111</name>
    <dbReference type="NCBI Taxonomy" id="1255625"/>
    <lineage>
        <taxon>Bacteria</taxon>
        <taxon>Bacillati</taxon>
        <taxon>Actinomycetota</taxon>
        <taxon>Actinomycetes</taxon>
        <taxon>Micrococcales</taxon>
        <taxon>Brevibacteriaceae</taxon>
        <taxon>Brevibacterium</taxon>
    </lineage>
</organism>
<proteinExistence type="predicted"/>
<dbReference type="InterPro" id="IPR007419">
    <property type="entry name" value="BFD-like_2Fe2S-bd_dom"/>
</dbReference>
<feature type="domain" description="BFD-like [2Fe-2S]-binding" evidence="1">
    <location>
        <begin position="6"/>
        <end position="50"/>
    </location>
</feature>
<dbReference type="Pfam" id="PF04324">
    <property type="entry name" value="Fer2_BFD"/>
    <property type="match status" value="1"/>
</dbReference>
<dbReference type="RefSeq" id="WP_101624531.1">
    <property type="nucleotide sequence ID" value="NZ_FXZC01000005.1"/>
</dbReference>
<dbReference type="EMBL" id="FXZC01000005">
    <property type="protein sequence ID" value="SMX90933.1"/>
    <property type="molecule type" value="Genomic_DNA"/>
</dbReference>
<dbReference type="Gene3D" id="1.10.10.1100">
    <property type="entry name" value="BFD-like [2Fe-2S]-binding domain"/>
    <property type="match status" value="1"/>
</dbReference>
<evidence type="ECO:0000313" key="3">
    <source>
        <dbReference type="Proteomes" id="UP000234333"/>
    </source>
</evidence>
<dbReference type="GeneID" id="99772310"/>
<accession>A0A2H1JU14</accession>
<evidence type="ECO:0000313" key="2">
    <source>
        <dbReference type="EMBL" id="SMX90933.1"/>
    </source>
</evidence>
<reference evidence="2 3" key="1">
    <citation type="submission" date="2017-03" db="EMBL/GenBank/DDBJ databases">
        <authorList>
            <person name="Afonso C.L."/>
            <person name="Miller P.J."/>
            <person name="Scott M.A."/>
            <person name="Spackman E."/>
            <person name="Goraichik I."/>
            <person name="Dimitrov K.M."/>
            <person name="Suarez D.L."/>
            <person name="Swayne D.E."/>
        </authorList>
    </citation>
    <scope>NUCLEOTIDE SEQUENCE [LARGE SCALE GENOMIC DNA]</scope>
    <source>
        <strain evidence="2 3">CIP 102111</strain>
    </source>
</reference>
<dbReference type="CDD" id="cd19946">
    <property type="entry name" value="GlpA-like_Fer2_BFD-like"/>
    <property type="match status" value="1"/>
</dbReference>
<dbReference type="AlphaFoldDB" id="A0A2H1JU14"/>
<evidence type="ECO:0000259" key="1">
    <source>
        <dbReference type="Pfam" id="PF04324"/>
    </source>
</evidence>